<feature type="region of interest" description="Disordered" evidence="16">
    <location>
        <begin position="360"/>
        <end position="379"/>
    </location>
</feature>
<dbReference type="SMART" id="SM01381">
    <property type="entry name" value="7TM_GPCR_Srsx"/>
    <property type="match status" value="1"/>
</dbReference>
<feature type="transmembrane region" description="Helical" evidence="15">
    <location>
        <begin position="94"/>
        <end position="117"/>
    </location>
</feature>
<feature type="transmembrane region" description="Helical" evidence="15">
    <location>
        <begin position="57"/>
        <end position="82"/>
    </location>
</feature>
<dbReference type="GO" id="GO:0009881">
    <property type="term" value="F:photoreceptor activity"/>
    <property type="evidence" value="ECO:0007669"/>
    <property type="project" value="UniProtKB-KW"/>
</dbReference>
<keyword evidence="14" id="KW-0844">Vision</keyword>
<comment type="caution">
    <text evidence="15">Lacks conserved residue(s) required for the propagation of feature annotation.</text>
</comment>
<dbReference type="PRINTS" id="PR00238">
    <property type="entry name" value="OPSIN"/>
</dbReference>
<dbReference type="SUPFAM" id="SSF81321">
    <property type="entry name" value="Family A G protein-coupled receptor-like"/>
    <property type="match status" value="1"/>
</dbReference>
<dbReference type="InterPro" id="IPR017452">
    <property type="entry name" value="GPCR_Rhodpsn_7TM"/>
</dbReference>
<evidence type="ECO:0000313" key="18">
    <source>
        <dbReference type="EMBL" id="BAO03860.1"/>
    </source>
</evidence>
<evidence type="ECO:0000256" key="6">
    <source>
        <dbReference type="ARBA" id="ARBA00022989"/>
    </source>
</evidence>
<keyword evidence="3 15" id="KW-0716">Sensory transduction</keyword>
<feature type="transmembrane region" description="Helical" evidence="15">
    <location>
        <begin position="129"/>
        <end position="149"/>
    </location>
</feature>
<keyword evidence="11 15" id="KW-0675">Receptor</keyword>
<reference evidence="18" key="1">
    <citation type="journal article" date="2014" name="Nihon Oyo Dobutsu Konchu Gakkaishi">
        <title>Attraction to Different Wavelength Light Emitting Diodes (LEDs), the Compound Eye Structure, and opsin Genes in Nilaparvata lugens.</title>
        <authorList>
            <person name="Matsumoto Y."/>
            <person name="Wakakuwa M."/>
            <person name="Yukuhiro F."/>
            <person name="Arikawa K."/>
            <person name="Noda H."/>
        </authorList>
    </citation>
    <scope>NUCLEOTIDE SEQUENCE</scope>
</reference>
<feature type="domain" description="G-protein coupled receptors family 1 profile" evidence="17">
    <location>
        <begin position="73"/>
        <end position="336"/>
    </location>
</feature>
<evidence type="ECO:0000256" key="3">
    <source>
        <dbReference type="ARBA" id="ARBA00022606"/>
    </source>
</evidence>
<evidence type="ECO:0000256" key="4">
    <source>
        <dbReference type="ARBA" id="ARBA00022692"/>
    </source>
</evidence>
<dbReference type="CDD" id="cd15079">
    <property type="entry name" value="7tmA_photoreceptors_insect"/>
    <property type="match status" value="1"/>
</dbReference>
<accession>U6C417</accession>
<evidence type="ECO:0000256" key="2">
    <source>
        <dbReference type="ARBA" id="ARBA00022543"/>
    </source>
</evidence>
<keyword evidence="6 15" id="KW-1133">Transmembrane helix</keyword>
<evidence type="ECO:0000259" key="17">
    <source>
        <dbReference type="PROSITE" id="PS50262"/>
    </source>
</evidence>
<evidence type="ECO:0000256" key="16">
    <source>
        <dbReference type="SAM" id="MobiDB-lite"/>
    </source>
</evidence>
<comment type="similarity">
    <text evidence="15">Belongs to the G-protein coupled receptor 1 family. Opsin subfamily.</text>
</comment>
<keyword evidence="10" id="KW-1015">Disulfide bond</keyword>
<keyword evidence="4 15" id="KW-0812">Transmembrane</keyword>
<name>U6C417_SOGFU</name>
<keyword evidence="2 15" id="KW-0600">Photoreceptor protein</keyword>
<sequence>MDVFGGAKNCPNETVWGPQASFRTAQRSLIWNVPTEELPHIPEHWFNYPEPDPMYNYVLGLLYVFFMFFSLVGNGLVIWIFCSAKSLRTPSNMFVVNLALCDFMMMLKTPIFIYNSFNLGFASGHLGCQIFGTIGSFSGIGASATNAAIAYDRYNVIAKPFDGKMSKGKAFLIILLIWAYVTPWSLMPLYGYWSRFVPEGYLTSCSFDYLTKNESIQYWVGTMFVICYCIPMSMIIYYYSQIVSHVVNHEKALREQAKKMNVDSLRSNQAQQNQSAEVRIAKVAITICFLFVASWTPYAVVAMIGAFGNQALLTPGLTMIPACTCKAVACIDPYVYAISHPRYRVELAKRLPWLAIKEAPPPSETQSAVTETTATTPAE</sequence>
<dbReference type="Gene3D" id="1.20.1070.10">
    <property type="entry name" value="Rhodopsin 7-helix transmembrane proteins"/>
    <property type="match status" value="1"/>
</dbReference>
<protein>
    <submittedName>
        <fullName evidence="18">UVopsin2</fullName>
    </submittedName>
</protein>
<feature type="compositionally biased region" description="Low complexity" evidence="16">
    <location>
        <begin position="364"/>
        <end position="379"/>
    </location>
</feature>
<dbReference type="GO" id="GO:0007601">
    <property type="term" value="P:visual perception"/>
    <property type="evidence" value="ECO:0007669"/>
    <property type="project" value="UniProtKB-KW"/>
</dbReference>
<proteinExistence type="evidence at transcript level"/>
<dbReference type="InterPro" id="IPR027430">
    <property type="entry name" value="Retinal_BS"/>
</dbReference>
<dbReference type="InterPro" id="IPR001760">
    <property type="entry name" value="Opsin"/>
</dbReference>
<dbReference type="FunFam" id="1.20.1070.10:FF:000044">
    <property type="entry name" value="Opsin, ultraviolet-sensitive"/>
    <property type="match status" value="1"/>
</dbReference>
<dbReference type="PROSITE" id="PS00237">
    <property type="entry name" value="G_PROTEIN_RECEP_F1_1"/>
    <property type="match status" value="1"/>
</dbReference>
<keyword evidence="13 15" id="KW-0807">Transducer</keyword>
<keyword evidence="12" id="KW-0325">Glycoprotein</keyword>
<dbReference type="PROSITE" id="PS00238">
    <property type="entry name" value="OPSIN"/>
    <property type="match status" value="1"/>
</dbReference>
<dbReference type="GO" id="GO:0004930">
    <property type="term" value="F:G protein-coupled receptor activity"/>
    <property type="evidence" value="ECO:0007669"/>
    <property type="project" value="UniProtKB-KW"/>
</dbReference>
<dbReference type="GO" id="GO:0016020">
    <property type="term" value="C:membrane"/>
    <property type="evidence" value="ECO:0007669"/>
    <property type="project" value="UniProtKB-SubCell"/>
</dbReference>
<keyword evidence="9 15" id="KW-0472">Membrane</keyword>
<feature type="transmembrane region" description="Helical" evidence="15">
    <location>
        <begin position="283"/>
        <end position="307"/>
    </location>
</feature>
<keyword evidence="8 15" id="KW-0297">G-protein coupled receptor</keyword>
<dbReference type="PRINTS" id="PR00237">
    <property type="entry name" value="GPCRRHODOPSN"/>
</dbReference>
<evidence type="ECO:0000256" key="1">
    <source>
        <dbReference type="ARBA" id="ARBA00004141"/>
    </source>
</evidence>
<organism evidence="18">
    <name type="scientific">Sogatella furcifera</name>
    <name type="common">White-backed planthopper</name>
    <dbReference type="NCBI Taxonomy" id="113103"/>
    <lineage>
        <taxon>Eukaryota</taxon>
        <taxon>Metazoa</taxon>
        <taxon>Ecdysozoa</taxon>
        <taxon>Arthropoda</taxon>
        <taxon>Hexapoda</taxon>
        <taxon>Insecta</taxon>
        <taxon>Pterygota</taxon>
        <taxon>Neoptera</taxon>
        <taxon>Paraneoptera</taxon>
        <taxon>Hemiptera</taxon>
        <taxon>Auchenorrhyncha</taxon>
        <taxon>Fulgoroidea</taxon>
        <taxon>Delphacidae</taxon>
        <taxon>Delphacinae</taxon>
        <taxon>Sogatella</taxon>
    </lineage>
</organism>
<dbReference type="GO" id="GO:0007602">
    <property type="term" value="P:phototransduction"/>
    <property type="evidence" value="ECO:0007669"/>
    <property type="project" value="UniProtKB-KW"/>
</dbReference>
<dbReference type="InterPro" id="IPR050125">
    <property type="entry name" value="GPCR_opsins"/>
</dbReference>
<evidence type="ECO:0000256" key="10">
    <source>
        <dbReference type="ARBA" id="ARBA00023157"/>
    </source>
</evidence>
<dbReference type="PRINTS" id="PR00577">
    <property type="entry name" value="OPSINRH3RH4"/>
</dbReference>
<dbReference type="InterPro" id="IPR000276">
    <property type="entry name" value="GPCR_Rhodpsn"/>
</dbReference>
<evidence type="ECO:0000256" key="14">
    <source>
        <dbReference type="ARBA" id="ARBA00023305"/>
    </source>
</evidence>
<dbReference type="PANTHER" id="PTHR24240">
    <property type="entry name" value="OPSIN"/>
    <property type="match status" value="1"/>
</dbReference>
<dbReference type="PROSITE" id="PS50262">
    <property type="entry name" value="G_PROTEIN_RECEP_F1_2"/>
    <property type="match status" value="1"/>
</dbReference>
<evidence type="ECO:0000256" key="11">
    <source>
        <dbReference type="ARBA" id="ARBA00023170"/>
    </source>
</evidence>
<evidence type="ECO:0000256" key="15">
    <source>
        <dbReference type="RuleBase" id="RU004951"/>
    </source>
</evidence>
<keyword evidence="7 15" id="KW-0157">Chromophore</keyword>
<dbReference type="EMBL" id="AB761152">
    <property type="protein sequence ID" value="BAO03860.1"/>
    <property type="molecule type" value="mRNA"/>
</dbReference>
<feature type="transmembrane region" description="Helical" evidence="15">
    <location>
        <begin position="216"/>
        <end position="239"/>
    </location>
</feature>
<feature type="transmembrane region" description="Helical" evidence="15">
    <location>
        <begin position="170"/>
        <end position="193"/>
    </location>
</feature>
<evidence type="ECO:0000256" key="12">
    <source>
        <dbReference type="ARBA" id="ARBA00023180"/>
    </source>
</evidence>
<evidence type="ECO:0000256" key="5">
    <source>
        <dbReference type="ARBA" id="ARBA00022925"/>
    </source>
</evidence>
<dbReference type="Pfam" id="PF00001">
    <property type="entry name" value="7tm_1"/>
    <property type="match status" value="1"/>
</dbReference>
<comment type="subcellular location">
    <subcellularLocation>
        <location evidence="1 15">Membrane</location>
        <topology evidence="1 15">Multi-pass membrane protein</topology>
    </subcellularLocation>
</comment>
<keyword evidence="5 15" id="KW-0681">Retinal protein</keyword>
<evidence type="ECO:0000256" key="8">
    <source>
        <dbReference type="ARBA" id="ARBA00023040"/>
    </source>
</evidence>
<evidence type="ECO:0000256" key="13">
    <source>
        <dbReference type="ARBA" id="ARBA00023224"/>
    </source>
</evidence>
<evidence type="ECO:0000256" key="9">
    <source>
        <dbReference type="ARBA" id="ARBA00023136"/>
    </source>
</evidence>
<dbReference type="AlphaFoldDB" id="U6C417"/>
<gene>
    <name evidence="18" type="primary">WBPH_UVop2</name>
</gene>
<evidence type="ECO:0000256" key="7">
    <source>
        <dbReference type="ARBA" id="ARBA00022991"/>
    </source>
</evidence>